<keyword evidence="1" id="KW-1133">Transmembrane helix</keyword>
<dbReference type="Proteomes" id="UP000225740">
    <property type="component" value="Unassembled WGS sequence"/>
</dbReference>
<proteinExistence type="predicted"/>
<accession>A0A2G1VXQ9</accession>
<organism evidence="2 3">
    <name type="scientific">Rhodopirellula bahusiensis</name>
    <dbReference type="NCBI Taxonomy" id="2014065"/>
    <lineage>
        <taxon>Bacteria</taxon>
        <taxon>Pseudomonadati</taxon>
        <taxon>Planctomycetota</taxon>
        <taxon>Planctomycetia</taxon>
        <taxon>Pirellulales</taxon>
        <taxon>Pirellulaceae</taxon>
        <taxon>Rhodopirellula</taxon>
    </lineage>
</organism>
<evidence type="ECO:0000256" key="1">
    <source>
        <dbReference type="SAM" id="Phobius"/>
    </source>
</evidence>
<dbReference type="AlphaFoldDB" id="A0A2G1VXQ9"/>
<name>A0A2G1VXQ9_9BACT</name>
<sequence length="174" mass="19000">MCNVRRLNESTATNQLTRMFTLRERIVASDVWPRLWIVASYAFAFYLLYASLEPSLDALRSPTFCVLAILAIPATFVLTTIVSPFVAFFAFSDVADRQSTLNGGPFSIGDRVVIIPGRNTGRYATVTSFGQCKSLRITIDGDAAETTGYAAYQLKNAANHGMQRSGEVGRLGDG</sequence>
<feature type="transmembrane region" description="Helical" evidence="1">
    <location>
        <begin position="64"/>
        <end position="91"/>
    </location>
</feature>
<keyword evidence="1" id="KW-0812">Transmembrane</keyword>
<evidence type="ECO:0000313" key="3">
    <source>
        <dbReference type="Proteomes" id="UP000225740"/>
    </source>
</evidence>
<evidence type="ECO:0000313" key="2">
    <source>
        <dbReference type="EMBL" id="PHQ31400.1"/>
    </source>
</evidence>
<comment type="caution">
    <text evidence="2">The sequence shown here is derived from an EMBL/GenBank/DDBJ whole genome shotgun (WGS) entry which is preliminary data.</text>
</comment>
<protein>
    <submittedName>
        <fullName evidence="2">Uncharacterized protein</fullName>
    </submittedName>
</protein>
<feature type="transmembrane region" description="Helical" evidence="1">
    <location>
        <begin position="31"/>
        <end position="52"/>
    </location>
</feature>
<reference evidence="2 3" key="1">
    <citation type="submission" date="2017-06" db="EMBL/GenBank/DDBJ databases">
        <title>Description of Rhodopirellula bahusiensis sp. nov.</title>
        <authorList>
            <person name="Kizina J."/>
            <person name="Harder J."/>
        </authorList>
    </citation>
    <scope>NUCLEOTIDE SEQUENCE [LARGE SCALE GENOMIC DNA]</scope>
    <source>
        <strain evidence="2 3">SWK21</strain>
    </source>
</reference>
<keyword evidence="1" id="KW-0472">Membrane</keyword>
<dbReference type="EMBL" id="NIZW01000053">
    <property type="protein sequence ID" value="PHQ31400.1"/>
    <property type="molecule type" value="Genomic_DNA"/>
</dbReference>
<gene>
    <name evidence="2" type="ORF">CEE69_31270</name>
</gene>
<keyword evidence="3" id="KW-1185">Reference proteome</keyword>